<accession>F8X532</accession>
<dbReference type="AlphaFoldDB" id="F8X532"/>
<organism evidence="1 2">
    <name type="scientific">Dysgonomonas mossii DSM 22836</name>
    <dbReference type="NCBI Taxonomy" id="742767"/>
    <lineage>
        <taxon>Bacteria</taxon>
        <taxon>Pseudomonadati</taxon>
        <taxon>Bacteroidota</taxon>
        <taxon>Bacteroidia</taxon>
        <taxon>Bacteroidales</taxon>
        <taxon>Dysgonomonadaceae</taxon>
        <taxon>Dysgonomonas</taxon>
    </lineage>
</organism>
<evidence type="ECO:0000313" key="1">
    <source>
        <dbReference type="EMBL" id="EGK04730.1"/>
    </source>
</evidence>
<dbReference type="OrthoDB" id="1029660at2"/>
<dbReference type="SUPFAM" id="SSF47413">
    <property type="entry name" value="lambda repressor-like DNA-binding domains"/>
    <property type="match status" value="1"/>
</dbReference>
<sequence>MDKKSYREVIGERLRTFREERGLSAYRVAQKGNIRIDQVNAVELGEKNYTIDAFLGYISGSDLYIYFAEKDNTDDTHDLGEMITKAIDNNPDNL</sequence>
<protein>
    <recommendedName>
        <fullName evidence="3">HTH cro/C1-type domain-containing protein</fullName>
    </recommendedName>
</protein>
<dbReference type="Gene3D" id="1.10.260.40">
    <property type="entry name" value="lambda repressor-like DNA-binding domains"/>
    <property type="match status" value="1"/>
</dbReference>
<dbReference type="EMBL" id="ADLW01000021">
    <property type="protein sequence ID" value="EGK04730.1"/>
    <property type="molecule type" value="Genomic_DNA"/>
</dbReference>
<dbReference type="CDD" id="cd00093">
    <property type="entry name" value="HTH_XRE"/>
    <property type="match status" value="1"/>
</dbReference>
<comment type="caution">
    <text evidence="1">The sequence shown here is derived from an EMBL/GenBank/DDBJ whole genome shotgun (WGS) entry which is preliminary data.</text>
</comment>
<reference evidence="1 2" key="1">
    <citation type="submission" date="2011-04" db="EMBL/GenBank/DDBJ databases">
        <title>The Genome Sequence of Dysgonomonas mossii DSM 22836.</title>
        <authorList>
            <consortium name="The Broad Institute Genome Sequencing Platform"/>
            <person name="Earl A."/>
            <person name="Ward D."/>
            <person name="Feldgarden M."/>
            <person name="Gevers D."/>
            <person name="Pudlo N."/>
            <person name="Martens E."/>
            <person name="Allen-Vercoe E."/>
            <person name="Young S.K."/>
            <person name="Zeng Q."/>
            <person name="Gargeya S."/>
            <person name="Fitzgerald M."/>
            <person name="Haas B."/>
            <person name="Abouelleil A."/>
            <person name="Alvarado L."/>
            <person name="Arachchi H.M."/>
            <person name="Berlin A."/>
            <person name="Brown A."/>
            <person name="Chapman S.B."/>
            <person name="Chen Z."/>
            <person name="Dunbar C."/>
            <person name="Freedman E."/>
            <person name="Gearin G."/>
            <person name="Gellesch M."/>
            <person name="Goldberg J."/>
            <person name="Griggs A."/>
            <person name="Gujja S."/>
            <person name="Heiman D."/>
            <person name="Howarth C."/>
            <person name="Larson L."/>
            <person name="Lui A."/>
            <person name="MacDonald P.J.P."/>
            <person name="Mehta T."/>
            <person name="Montmayeur A."/>
            <person name="Murphy C."/>
            <person name="Neiman D."/>
            <person name="Pearson M."/>
            <person name="Priest M."/>
            <person name="Roberts A."/>
            <person name="Saif S."/>
            <person name="Shea T."/>
            <person name="Shenoy N."/>
            <person name="Sisk P."/>
            <person name="Stolte C."/>
            <person name="Sykes S."/>
            <person name="Yandava C."/>
            <person name="Wortman J."/>
            <person name="Nusbaum C."/>
            <person name="Birren B."/>
        </authorList>
    </citation>
    <scope>NUCLEOTIDE SEQUENCE [LARGE SCALE GENOMIC DNA]</scope>
    <source>
        <strain evidence="1 2">DSM 22836</strain>
    </source>
</reference>
<keyword evidence="2" id="KW-1185">Reference proteome</keyword>
<evidence type="ECO:0000313" key="2">
    <source>
        <dbReference type="Proteomes" id="UP000006420"/>
    </source>
</evidence>
<dbReference type="RefSeq" id="WP_006844708.1">
    <property type="nucleotide sequence ID" value="NZ_AQWJ01000012.1"/>
</dbReference>
<dbReference type="InterPro" id="IPR001387">
    <property type="entry name" value="Cro/C1-type_HTH"/>
</dbReference>
<dbReference type="HOGENOM" id="CLU_2381549_0_0_10"/>
<gene>
    <name evidence="1" type="ORF">HMPREF9456_03341</name>
</gene>
<dbReference type="GeneID" id="78083935"/>
<evidence type="ECO:0008006" key="3">
    <source>
        <dbReference type="Google" id="ProtNLM"/>
    </source>
</evidence>
<dbReference type="GO" id="GO:0003677">
    <property type="term" value="F:DNA binding"/>
    <property type="evidence" value="ECO:0007669"/>
    <property type="project" value="InterPro"/>
</dbReference>
<proteinExistence type="predicted"/>
<dbReference type="InterPro" id="IPR010982">
    <property type="entry name" value="Lambda_DNA-bd_dom_sf"/>
</dbReference>
<dbReference type="Proteomes" id="UP000006420">
    <property type="component" value="Unassembled WGS sequence"/>
</dbReference>
<dbReference type="STRING" id="742767.HMPREF9456_03341"/>
<name>F8X532_9BACT</name>